<dbReference type="EMBL" id="OE005616">
    <property type="protein sequence ID" value="CAD7462090.1"/>
    <property type="molecule type" value="Genomic_DNA"/>
</dbReference>
<name>A0A7R9IPP5_9NEOP</name>
<reference evidence="2" key="1">
    <citation type="submission" date="2020-11" db="EMBL/GenBank/DDBJ databases">
        <authorList>
            <person name="Tran Van P."/>
        </authorList>
    </citation>
    <scope>NUCLEOTIDE SEQUENCE</scope>
</reference>
<evidence type="ECO:0000256" key="1">
    <source>
        <dbReference type="SAM" id="MobiDB-lite"/>
    </source>
</evidence>
<proteinExistence type="predicted"/>
<protein>
    <submittedName>
        <fullName evidence="2">Uncharacterized protein</fullName>
    </submittedName>
</protein>
<evidence type="ECO:0000313" key="2">
    <source>
        <dbReference type="EMBL" id="CAD7462090.1"/>
    </source>
</evidence>
<feature type="compositionally biased region" description="Basic and acidic residues" evidence="1">
    <location>
        <begin position="88"/>
        <end position="106"/>
    </location>
</feature>
<feature type="compositionally biased region" description="Polar residues" evidence="1">
    <location>
        <begin position="78"/>
        <end position="87"/>
    </location>
</feature>
<gene>
    <name evidence="2" type="ORF">TTEB3V08_LOCUS9987</name>
</gene>
<dbReference type="AlphaFoldDB" id="A0A7R9IPP5"/>
<feature type="region of interest" description="Disordered" evidence="1">
    <location>
        <begin position="72"/>
        <end position="127"/>
    </location>
</feature>
<organism evidence="2">
    <name type="scientific">Timema tahoe</name>
    <dbReference type="NCBI Taxonomy" id="61484"/>
    <lineage>
        <taxon>Eukaryota</taxon>
        <taxon>Metazoa</taxon>
        <taxon>Ecdysozoa</taxon>
        <taxon>Arthropoda</taxon>
        <taxon>Hexapoda</taxon>
        <taxon>Insecta</taxon>
        <taxon>Pterygota</taxon>
        <taxon>Neoptera</taxon>
        <taxon>Polyneoptera</taxon>
        <taxon>Phasmatodea</taxon>
        <taxon>Timematodea</taxon>
        <taxon>Timematoidea</taxon>
        <taxon>Timematidae</taxon>
        <taxon>Timema</taxon>
    </lineage>
</organism>
<accession>A0A7R9IPP5</accession>
<sequence length="266" mass="29018">MPSAVTDGSENMKCGVGQAVERGVGAAIKQKLQIKMNRGSVDEGASPQEEDKARMLFGLRHMVPELFLRESPKHGSLTCPTRQSKSGKSGEHDGRQLCNEVPKETLIKAPPSMESGKPTSSPPERDSNLDLLILGSLAQHETRALANYATETHDWTGRKSFKRLLLLLTLGTHSIMALTQLPDGGEGVGRILGDGPHPTPSKLNEVIELPPSQRNPLQRCCSDSPGMQRRAVVADGKWREDCDGKRLLCTGFEDAQLCLYRIDKSV</sequence>